<evidence type="ECO:0000256" key="3">
    <source>
        <dbReference type="PROSITE-ProRule" id="PRU00221"/>
    </source>
</evidence>
<dbReference type="CDD" id="cd00093">
    <property type="entry name" value="HTH_XRE"/>
    <property type="match status" value="1"/>
</dbReference>
<keyword evidence="2" id="KW-0677">Repeat</keyword>
<feature type="repeat" description="WD" evidence="3">
    <location>
        <begin position="717"/>
        <end position="758"/>
    </location>
</feature>
<evidence type="ECO:0000313" key="5">
    <source>
        <dbReference type="EMBL" id="MCK8677023.1"/>
    </source>
</evidence>
<dbReference type="InterPro" id="IPR001680">
    <property type="entry name" value="WD40_rpt"/>
</dbReference>
<dbReference type="PRINTS" id="PR00320">
    <property type="entry name" value="GPROTEINBRPT"/>
</dbReference>
<organism evidence="5 6">
    <name type="scientific">Streptomyces lichenis</name>
    <dbReference type="NCBI Taxonomy" id="2306967"/>
    <lineage>
        <taxon>Bacteria</taxon>
        <taxon>Bacillati</taxon>
        <taxon>Actinomycetota</taxon>
        <taxon>Actinomycetes</taxon>
        <taxon>Kitasatosporales</taxon>
        <taxon>Streptomycetaceae</taxon>
        <taxon>Streptomyces</taxon>
    </lineage>
</organism>
<dbReference type="Gene3D" id="2.130.10.10">
    <property type="entry name" value="YVTN repeat-like/Quinoprotein amine dehydrogenase"/>
    <property type="match status" value="2"/>
</dbReference>
<dbReference type="InterPro" id="IPR049052">
    <property type="entry name" value="nSTAND1"/>
</dbReference>
<dbReference type="SUPFAM" id="SSF52540">
    <property type="entry name" value="P-loop containing nucleoside triphosphate hydrolases"/>
    <property type="match status" value="1"/>
</dbReference>
<evidence type="ECO:0000256" key="1">
    <source>
        <dbReference type="ARBA" id="ARBA00022574"/>
    </source>
</evidence>
<dbReference type="Proteomes" id="UP001522868">
    <property type="component" value="Unassembled WGS sequence"/>
</dbReference>
<keyword evidence="6" id="KW-1185">Reference proteome</keyword>
<dbReference type="PROSITE" id="PS50294">
    <property type="entry name" value="WD_REPEATS_REGION"/>
    <property type="match status" value="6"/>
</dbReference>
<dbReference type="PANTHER" id="PTHR19879">
    <property type="entry name" value="TRANSCRIPTION INITIATION FACTOR TFIID"/>
    <property type="match status" value="1"/>
</dbReference>
<dbReference type="SUPFAM" id="SSF50978">
    <property type="entry name" value="WD40 repeat-like"/>
    <property type="match status" value="1"/>
</dbReference>
<keyword evidence="1 3" id="KW-0853">WD repeat</keyword>
<feature type="repeat" description="WD" evidence="3">
    <location>
        <begin position="762"/>
        <end position="803"/>
    </location>
</feature>
<dbReference type="SMART" id="SM00320">
    <property type="entry name" value="WD40"/>
    <property type="match status" value="7"/>
</dbReference>
<feature type="repeat" description="WD" evidence="3">
    <location>
        <begin position="852"/>
        <end position="885"/>
    </location>
</feature>
<dbReference type="SUPFAM" id="SSF47413">
    <property type="entry name" value="lambda repressor-like DNA-binding domains"/>
    <property type="match status" value="1"/>
</dbReference>
<dbReference type="PROSITE" id="PS50082">
    <property type="entry name" value="WD_REPEATS_2"/>
    <property type="match status" value="6"/>
</dbReference>
<proteinExistence type="predicted"/>
<dbReference type="Pfam" id="PF00400">
    <property type="entry name" value="WD40"/>
    <property type="match status" value="7"/>
</dbReference>
<dbReference type="SMART" id="SM00530">
    <property type="entry name" value="HTH_XRE"/>
    <property type="match status" value="1"/>
</dbReference>
<sequence>MARHERPLDEGDGPELRFAASLRELRREAGSPTYRVLAQRAHYSIATLSSAAAGRALPSLSVTLAYVRACGGDVSQWERWWHEAAAQIAADTAHVGTGTAGGDHDATAPYPGLSAFQPDDAKRFFGREELTGDLADRLSRRRLVAVFGASGSGKSSLLRAGLLPRLRADAHRGLVVLLTPGPHPLEECAVRLATPAGTTVGALQADIAADPANLHRLVRQILAERPSGAEMFLVVDQFEEVFTLCRSEEERASFVAALVTAAQAPGSRCRVVLGVRADFYAHCTHYADLVGVLADAQVALGPMSAEQLRRAIVQPAVRAGLSVEGSLVAALVAECHGRPGVLPLLSHALLETWRRRRGNALTLAGYQAAGGLEGALTRTAETFYASLTPCRQRLARRLFLRLTALGEGTEDTKQPLPRTELDDSEDAAAVLEQAARARLLTLDDHHAEITHEALIRCWPRLHQWLTEDRESLRRHRRLSHAAALWESLDHDPDALYRGTRLTLAREFAEEPAHRDALTARERAFLDASRLAEEARGHRALLSARRLRLLVACLAAVTLVATCAAGYALHAQRRITQQRNEILSRTAVTEARTLRNTQPGLYAQLMMAAYQLSPTTEARDGLLSAAGTSLPGRGRLVSAVAFDPAGRALAAGGEDSVQLWDLPAAGPPVKAGATPRTGPVASVAFAPDGRTLAVGGMDHRTRLWDISDRRHPVLTATLTAHTDVVFDVAFSPDGRTLATGSYDHTVRLWDLTASTSPTALAVLRGHRLNVKAVAFTRDGRTLATAGDDRTVQLWDVERPRRPVRLSVLTGHHDFVTSLAFSADGRTLVSGSDDRTIRIWDTHRPDHPTARSTLADHAAVVISVALSRDGRRLASGGYDGTSRLWDLTDPGHPQPIGVITDAGGALNAVALSPDGQTLLTGSSDPFARLWPTDPHRAIAQACTRNPATITRAQWDRYFPDVRYNPPCGARG</sequence>
<feature type="repeat" description="WD" evidence="3">
    <location>
        <begin position="672"/>
        <end position="713"/>
    </location>
</feature>
<dbReference type="PANTHER" id="PTHR19879:SF9">
    <property type="entry name" value="TRANSCRIPTION INITIATION FACTOR TFIID SUBUNIT 5"/>
    <property type="match status" value="1"/>
</dbReference>
<evidence type="ECO:0000256" key="2">
    <source>
        <dbReference type="ARBA" id="ARBA00022737"/>
    </source>
</evidence>
<dbReference type="InterPro" id="IPR019775">
    <property type="entry name" value="WD40_repeat_CS"/>
</dbReference>
<dbReference type="PROSITE" id="PS00678">
    <property type="entry name" value="WD_REPEATS_1"/>
    <property type="match status" value="3"/>
</dbReference>
<dbReference type="CDD" id="cd00200">
    <property type="entry name" value="WD40"/>
    <property type="match status" value="1"/>
</dbReference>
<dbReference type="EMBL" id="JALPTH010000004">
    <property type="protein sequence ID" value="MCK8677023.1"/>
    <property type="molecule type" value="Genomic_DNA"/>
</dbReference>
<accession>A0ABT0I6T0</accession>
<dbReference type="Gene3D" id="3.40.50.300">
    <property type="entry name" value="P-loop containing nucleotide triphosphate hydrolases"/>
    <property type="match status" value="1"/>
</dbReference>
<comment type="caution">
    <text evidence="5">The sequence shown here is derived from an EMBL/GenBank/DDBJ whole genome shotgun (WGS) entry which is preliminary data.</text>
</comment>
<feature type="repeat" description="WD" evidence="3">
    <location>
        <begin position="897"/>
        <end position="938"/>
    </location>
</feature>
<dbReference type="InterPro" id="IPR010982">
    <property type="entry name" value="Lambda_DNA-bd_dom_sf"/>
</dbReference>
<dbReference type="InterPro" id="IPR015943">
    <property type="entry name" value="WD40/YVTN_repeat-like_dom_sf"/>
</dbReference>
<evidence type="ECO:0000259" key="4">
    <source>
        <dbReference type="SMART" id="SM00530"/>
    </source>
</evidence>
<feature type="domain" description="HTH cro/C1-type" evidence="4">
    <location>
        <begin position="21"/>
        <end position="77"/>
    </location>
</feature>
<protein>
    <submittedName>
        <fullName evidence="5">XRE family transcriptional regulator</fullName>
    </submittedName>
</protein>
<dbReference type="InterPro" id="IPR020472">
    <property type="entry name" value="WD40_PAC1"/>
</dbReference>
<dbReference type="InterPro" id="IPR027417">
    <property type="entry name" value="P-loop_NTPase"/>
</dbReference>
<dbReference type="InterPro" id="IPR036322">
    <property type="entry name" value="WD40_repeat_dom_sf"/>
</dbReference>
<gene>
    <name evidence="5" type="ORF">M1O15_06370</name>
</gene>
<dbReference type="RefSeq" id="WP_248632240.1">
    <property type="nucleotide sequence ID" value="NZ_JALPTH010000004.1"/>
</dbReference>
<reference evidence="5 6" key="1">
    <citation type="submission" date="2022-04" db="EMBL/GenBank/DDBJ databases">
        <title>Streptomyces sp. nov. LCR6-01 isolated from Lichen of Dirinaria sp.</title>
        <authorList>
            <person name="Kanchanasin P."/>
            <person name="Tanasupawat S."/>
            <person name="Phongsopitanun W."/>
        </authorList>
    </citation>
    <scope>NUCLEOTIDE SEQUENCE [LARGE SCALE GENOMIC DNA]</scope>
    <source>
        <strain evidence="5 6">LCR6-01</strain>
    </source>
</reference>
<feature type="repeat" description="WD" evidence="3">
    <location>
        <begin position="807"/>
        <end position="839"/>
    </location>
</feature>
<evidence type="ECO:0000313" key="6">
    <source>
        <dbReference type="Proteomes" id="UP001522868"/>
    </source>
</evidence>
<dbReference type="InterPro" id="IPR001387">
    <property type="entry name" value="Cro/C1-type_HTH"/>
</dbReference>
<name>A0ABT0I6T0_9ACTN</name>
<dbReference type="Pfam" id="PF20703">
    <property type="entry name" value="nSTAND1"/>
    <property type="match status" value="1"/>
</dbReference>